<gene>
    <name evidence="1" type="ORF">MRATA1EN22A_LOCUS2308</name>
</gene>
<feature type="non-terminal residue" evidence="1">
    <location>
        <position position="127"/>
    </location>
</feature>
<dbReference type="EMBL" id="OX596094">
    <property type="protein sequence ID" value="CAM9423011.1"/>
    <property type="molecule type" value="Genomic_DNA"/>
</dbReference>
<protein>
    <submittedName>
        <fullName evidence="1">Uncharacterized protein</fullName>
    </submittedName>
</protein>
<name>A0AC59Y678_RANTA</name>
<evidence type="ECO:0000313" key="1">
    <source>
        <dbReference type="EMBL" id="CAM9423011.1"/>
    </source>
</evidence>
<evidence type="ECO:0000313" key="2">
    <source>
        <dbReference type="Proteomes" id="UP001162501"/>
    </source>
</evidence>
<reference evidence="1" key="1">
    <citation type="submission" date="2023-05" db="EMBL/GenBank/DDBJ databases">
        <authorList>
            <consortium name="ELIXIR-Norway"/>
        </authorList>
    </citation>
    <scope>NUCLEOTIDE SEQUENCE</scope>
</reference>
<dbReference type="Proteomes" id="UP001162501">
    <property type="component" value="Chromosome 10"/>
</dbReference>
<sequence length="127" mass="13108">RRKRWRRLRGEASGDASQPPARRRCAGPRGEERGQVLPGSCLLGSHRSTLRPPGIQAGLAQRVPEPARAPPPRTPGSFSARVRGPFPSCGEQGADSGGAETEGLAAAGTTKARDSGPAVAGTCARSC</sequence>
<organism evidence="1 2">
    <name type="scientific">Rangifer tarandus platyrhynchus</name>
    <name type="common">Svalbard reindeer</name>
    <dbReference type="NCBI Taxonomy" id="3082113"/>
    <lineage>
        <taxon>Eukaryota</taxon>
        <taxon>Metazoa</taxon>
        <taxon>Chordata</taxon>
        <taxon>Craniata</taxon>
        <taxon>Vertebrata</taxon>
        <taxon>Euteleostomi</taxon>
        <taxon>Mammalia</taxon>
        <taxon>Eutheria</taxon>
        <taxon>Laurasiatheria</taxon>
        <taxon>Artiodactyla</taxon>
        <taxon>Ruminantia</taxon>
        <taxon>Pecora</taxon>
        <taxon>Cervidae</taxon>
        <taxon>Odocoileinae</taxon>
        <taxon>Rangifer</taxon>
    </lineage>
</organism>
<accession>A0AC59Y678</accession>
<reference evidence="1" key="2">
    <citation type="submission" date="2025-03" db="EMBL/GenBank/DDBJ databases">
        <authorList>
            <consortium name="ELIXIR-Norway"/>
            <consortium name="Elixir Norway"/>
        </authorList>
    </citation>
    <scope>NUCLEOTIDE SEQUENCE</scope>
</reference>
<proteinExistence type="predicted"/>
<feature type="non-terminal residue" evidence="1">
    <location>
        <position position="1"/>
    </location>
</feature>